<dbReference type="KEGG" id="pbas:SMSP2_01840"/>
<evidence type="ECO:0000256" key="6">
    <source>
        <dbReference type="ARBA" id="ARBA00022605"/>
    </source>
</evidence>
<dbReference type="PRINTS" id="PR00146">
    <property type="entry name" value="DHPICSNTHASE"/>
</dbReference>
<keyword evidence="10 12" id="KW-0704">Schiff base</keyword>
<dbReference type="HAMAP" id="MF_00418">
    <property type="entry name" value="DapA"/>
    <property type="match status" value="1"/>
</dbReference>
<dbReference type="PANTHER" id="PTHR12128:SF66">
    <property type="entry name" value="4-HYDROXY-2-OXOGLUTARATE ALDOLASE, MITOCHONDRIAL"/>
    <property type="match status" value="1"/>
</dbReference>
<evidence type="ECO:0000256" key="14">
    <source>
        <dbReference type="PIRSR" id="PIRSR001365-1"/>
    </source>
</evidence>
<dbReference type="GO" id="GO:0019877">
    <property type="term" value="P:diaminopimelate biosynthetic process"/>
    <property type="evidence" value="ECO:0007669"/>
    <property type="project" value="UniProtKB-UniRule"/>
</dbReference>
<evidence type="ECO:0000256" key="8">
    <source>
        <dbReference type="ARBA" id="ARBA00023154"/>
    </source>
</evidence>
<dbReference type="CDD" id="cd00950">
    <property type="entry name" value="DHDPS"/>
    <property type="match status" value="1"/>
</dbReference>
<dbReference type="STRING" id="1851148.SMSP2_01840"/>
<evidence type="ECO:0000256" key="15">
    <source>
        <dbReference type="PIRSR" id="PIRSR001365-2"/>
    </source>
</evidence>
<dbReference type="Pfam" id="PF00701">
    <property type="entry name" value="DHDPS"/>
    <property type="match status" value="1"/>
</dbReference>
<dbReference type="SMART" id="SM01130">
    <property type="entry name" value="DHDPS"/>
    <property type="match status" value="1"/>
</dbReference>
<evidence type="ECO:0000256" key="11">
    <source>
        <dbReference type="ARBA" id="ARBA00047836"/>
    </source>
</evidence>
<feature type="binding site" evidence="12 15">
    <location>
        <position position="44"/>
    </location>
    <ligand>
        <name>pyruvate</name>
        <dbReference type="ChEBI" id="CHEBI:15361"/>
    </ligand>
</feature>
<evidence type="ECO:0000313" key="17">
    <source>
        <dbReference type="Proteomes" id="UP000188181"/>
    </source>
</evidence>
<comment type="similarity">
    <text evidence="3 12 13">Belongs to the DapA family.</text>
</comment>
<reference evidence="17" key="1">
    <citation type="submission" date="2017-02" db="EMBL/GenBank/DDBJ databases">
        <title>Comparative genomics and description of representatives of a novel lineage of planctomycetes thriving in anoxic sediments.</title>
        <authorList>
            <person name="Spring S."/>
            <person name="Bunk B."/>
            <person name="Sproer C."/>
        </authorList>
    </citation>
    <scope>NUCLEOTIDE SEQUENCE [LARGE SCALE GENOMIC DNA]</scope>
    <source>
        <strain evidence="17">SM-Chi-D1</strain>
    </source>
</reference>
<evidence type="ECO:0000256" key="10">
    <source>
        <dbReference type="ARBA" id="ARBA00023270"/>
    </source>
</evidence>
<evidence type="ECO:0000313" key="16">
    <source>
        <dbReference type="EMBL" id="AQQ71466.1"/>
    </source>
</evidence>
<dbReference type="InterPro" id="IPR020624">
    <property type="entry name" value="Schiff_base-form_aldolases_CS"/>
</dbReference>
<keyword evidence="8 12" id="KW-0457">Lysine biosynthesis</keyword>
<evidence type="ECO:0000256" key="3">
    <source>
        <dbReference type="ARBA" id="ARBA00007592"/>
    </source>
</evidence>
<comment type="catalytic activity">
    <reaction evidence="11 12">
        <text>L-aspartate 4-semialdehyde + pyruvate = (2S,4S)-4-hydroxy-2,3,4,5-tetrahydrodipicolinate + H2O + H(+)</text>
        <dbReference type="Rhea" id="RHEA:34171"/>
        <dbReference type="ChEBI" id="CHEBI:15361"/>
        <dbReference type="ChEBI" id="CHEBI:15377"/>
        <dbReference type="ChEBI" id="CHEBI:15378"/>
        <dbReference type="ChEBI" id="CHEBI:67139"/>
        <dbReference type="ChEBI" id="CHEBI:537519"/>
        <dbReference type="EC" id="4.3.3.7"/>
    </reaction>
</comment>
<evidence type="ECO:0000256" key="5">
    <source>
        <dbReference type="ARBA" id="ARBA00022490"/>
    </source>
</evidence>
<feature type="binding site" evidence="12 15">
    <location>
        <position position="201"/>
    </location>
    <ligand>
        <name>pyruvate</name>
        <dbReference type="ChEBI" id="CHEBI:15361"/>
    </ligand>
</feature>
<dbReference type="NCBIfam" id="TIGR00674">
    <property type="entry name" value="dapA"/>
    <property type="match status" value="1"/>
</dbReference>
<dbReference type="PIRSF" id="PIRSF001365">
    <property type="entry name" value="DHDPS"/>
    <property type="match status" value="1"/>
</dbReference>
<dbReference type="GO" id="GO:0009089">
    <property type="term" value="P:lysine biosynthetic process via diaminopimelate"/>
    <property type="evidence" value="ECO:0007669"/>
    <property type="project" value="UniProtKB-UniRule"/>
</dbReference>
<evidence type="ECO:0000256" key="9">
    <source>
        <dbReference type="ARBA" id="ARBA00023239"/>
    </source>
</evidence>
<comment type="caution">
    <text evidence="12">Was originally thought to be a dihydrodipicolinate synthase (DHDPS), catalyzing the condensation of (S)-aspartate-beta-semialdehyde [(S)-ASA] and pyruvate to dihydrodipicolinate (DHDP). However, it was shown in E.coli that the product of the enzymatic reaction is not dihydrodipicolinate but in fact (4S)-4-hydroxy-2,3,4,5-tetrahydro-(2S)-dipicolinic acid (HTPA), and that the consecutive dehydration reaction leading to DHDP is not spontaneous but catalyzed by DapB.</text>
</comment>
<dbReference type="Proteomes" id="UP000188181">
    <property type="component" value="Chromosome"/>
</dbReference>
<dbReference type="InterPro" id="IPR002220">
    <property type="entry name" value="DapA-like"/>
</dbReference>
<dbReference type="InterPro" id="IPR013785">
    <property type="entry name" value="Aldolase_TIM"/>
</dbReference>
<feature type="active site" description="Schiff-base intermediate with substrate" evidence="12 14">
    <location>
        <position position="161"/>
    </location>
</feature>
<evidence type="ECO:0000256" key="1">
    <source>
        <dbReference type="ARBA" id="ARBA00003294"/>
    </source>
</evidence>
<gene>
    <name evidence="16" type="primary">dapA_5</name>
    <name evidence="12" type="synonym">dapA</name>
    <name evidence="16" type="ORF">SMSP2_01840</name>
</gene>
<dbReference type="Gene3D" id="3.20.20.70">
    <property type="entry name" value="Aldolase class I"/>
    <property type="match status" value="1"/>
</dbReference>
<dbReference type="InterPro" id="IPR005263">
    <property type="entry name" value="DapA"/>
</dbReference>
<evidence type="ECO:0000256" key="4">
    <source>
        <dbReference type="ARBA" id="ARBA00012086"/>
    </source>
</evidence>
<keyword evidence="7 12" id="KW-0220">Diaminopimelate biosynthesis</keyword>
<accession>A0A1Q2MFJ3</accession>
<feature type="site" description="Part of a proton relay during catalysis" evidence="12">
    <location>
        <position position="43"/>
    </location>
</feature>
<dbReference type="PANTHER" id="PTHR12128">
    <property type="entry name" value="DIHYDRODIPICOLINATE SYNTHASE"/>
    <property type="match status" value="1"/>
</dbReference>
<dbReference type="PROSITE" id="PS00665">
    <property type="entry name" value="DHDPS_1"/>
    <property type="match status" value="1"/>
</dbReference>
<keyword evidence="5 12" id="KW-0963">Cytoplasm</keyword>
<feature type="site" description="Part of a proton relay during catalysis" evidence="12">
    <location>
        <position position="106"/>
    </location>
</feature>
<name>A0A1Q2MFJ3_9BACT</name>
<keyword evidence="9 12" id="KW-0456">Lyase</keyword>
<comment type="subcellular location">
    <subcellularLocation>
        <location evidence="12">Cytoplasm</location>
    </subcellularLocation>
</comment>
<comment type="function">
    <text evidence="1 12">Catalyzes the condensation of (S)-aspartate-beta-semialdehyde [(S)-ASA] and pyruvate to 4-hydroxy-tetrahydrodipicolinate (HTPA).</text>
</comment>
<comment type="subunit">
    <text evidence="12">Homotetramer; dimer of dimers.</text>
</comment>
<dbReference type="GO" id="GO:0005829">
    <property type="term" value="C:cytosol"/>
    <property type="evidence" value="ECO:0007669"/>
    <property type="project" value="TreeGrafter"/>
</dbReference>
<dbReference type="EMBL" id="CP019646">
    <property type="protein sequence ID" value="AQQ71466.1"/>
    <property type="molecule type" value="Genomic_DNA"/>
</dbReference>
<protein>
    <recommendedName>
        <fullName evidence="4 12">4-hydroxy-tetrahydrodipicolinate synthase</fullName>
        <shortName evidence="12">HTPA synthase</shortName>
        <ecNumber evidence="4 12">4.3.3.7</ecNumber>
    </recommendedName>
</protein>
<comment type="pathway">
    <text evidence="2 12">Amino-acid biosynthesis; L-lysine biosynthesis via DAP pathway; (S)-tetrahydrodipicolinate from L-aspartate: step 3/4.</text>
</comment>
<keyword evidence="17" id="KW-1185">Reference proteome</keyword>
<evidence type="ECO:0000256" key="12">
    <source>
        <dbReference type="HAMAP-Rule" id="MF_00418"/>
    </source>
</evidence>
<feature type="active site" description="Proton donor/acceptor" evidence="12 14">
    <location>
        <position position="132"/>
    </location>
</feature>
<dbReference type="SUPFAM" id="SSF51569">
    <property type="entry name" value="Aldolase"/>
    <property type="match status" value="1"/>
</dbReference>
<dbReference type="OrthoDB" id="9782828at2"/>
<evidence type="ECO:0000256" key="7">
    <source>
        <dbReference type="ARBA" id="ARBA00022915"/>
    </source>
</evidence>
<sequence length="290" mass="31326">MFKGAFTAIITPFKNDKVDYETFERLIEFQIENGIDGLVPVGTTGESPTLNHHEHKDVIKFVVDRVGGRVPVIAGTGSNSTAEAVELTDFARKAGVTASLQVCPYYNKPTQEGLYRHFKAINDAVDLPIVLYNIPGRCGGDGLAPETIARLNELEQVVAVKEATGSMDQASEILSMCDITILSGDDSMTLPLCSLGGKGVVSVVANIVPADVKSLTDSLLAGDFAAGLEMHRKLFRLSKSLLNMATNPIPIKAAMEIMSMSSDEMRLPMVSLSQEEKTVLRGYLQDYGLI</sequence>
<organism evidence="16 17">
    <name type="scientific">Limihaloglobus sulfuriphilus</name>
    <dbReference type="NCBI Taxonomy" id="1851148"/>
    <lineage>
        <taxon>Bacteria</taxon>
        <taxon>Pseudomonadati</taxon>
        <taxon>Planctomycetota</taxon>
        <taxon>Phycisphaerae</taxon>
        <taxon>Sedimentisphaerales</taxon>
        <taxon>Sedimentisphaeraceae</taxon>
        <taxon>Limihaloglobus</taxon>
    </lineage>
</organism>
<dbReference type="AlphaFoldDB" id="A0A1Q2MFJ3"/>
<dbReference type="UniPathway" id="UPA00034">
    <property type="reaction ID" value="UER00017"/>
</dbReference>
<evidence type="ECO:0000256" key="13">
    <source>
        <dbReference type="PIRNR" id="PIRNR001365"/>
    </source>
</evidence>
<dbReference type="RefSeq" id="WP_146683636.1">
    <property type="nucleotide sequence ID" value="NZ_CP019646.1"/>
</dbReference>
<dbReference type="GO" id="GO:0008840">
    <property type="term" value="F:4-hydroxy-tetrahydrodipicolinate synthase activity"/>
    <property type="evidence" value="ECO:0007669"/>
    <property type="project" value="UniProtKB-UniRule"/>
</dbReference>
<keyword evidence="6 12" id="KW-0028">Amino-acid biosynthesis</keyword>
<dbReference type="EC" id="4.3.3.7" evidence="4 12"/>
<proteinExistence type="inferred from homology"/>
<evidence type="ECO:0000256" key="2">
    <source>
        <dbReference type="ARBA" id="ARBA00005120"/>
    </source>
</evidence>